<dbReference type="Gene3D" id="3.30.457.10">
    <property type="entry name" value="Copper amine oxidase-like, N-terminal domain"/>
    <property type="match status" value="1"/>
</dbReference>
<dbReference type="Pfam" id="PF07833">
    <property type="entry name" value="Cu_amine_oxidN1"/>
    <property type="match status" value="1"/>
</dbReference>
<evidence type="ECO:0000259" key="1">
    <source>
        <dbReference type="Pfam" id="PF07833"/>
    </source>
</evidence>
<dbReference type="InterPro" id="IPR036582">
    <property type="entry name" value="Mao_N_sf"/>
</dbReference>
<dbReference type="SUPFAM" id="SSF55383">
    <property type="entry name" value="Copper amine oxidase, domain N"/>
    <property type="match status" value="1"/>
</dbReference>
<protein>
    <submittedName>
        <fullName evidence="2">Copper amine oxidase N-terminal domain-containing protein</fullName>
    </submittedName>
</protein>
<proteinExistence type="predicted"/>
<accession>A0A4Q9DY69</accession>
<dbReference type="EMBL" id="SIRE01000004">
    <property type="protein sequence ID" value="TBL80788.1"/>
    <property type="molecule type" value="Genomic_DNA"/>
</dbReference>
<dbReference type="Proteomes" id="UP000293142">
    <property type="component" value="Unassembled WGS sequence"/>
</dbReference>
<evidence type="ECO:0000313" key="3">
    <source>
        <dbReference type="Proteomes" id="UP000293142"/>
    </source>
</evidence>
<keyword evidence="3" id="KW-1185">Reference proteome</keyword>
<dbReference type="RefSeq" id="WP_131012389.1">
    <property type="nucleotide sequence ID" value="NZ_SIRE01000004.1"/>
</dbReference>
<evidence type="ECO:0000313" key="2">
    <source>
        <dbReference type="EMBL" id="TBL80788.1"/>
    </source>
</evidence>
<organism evidence="2 3">
    <name type="scientific">Paenibacillus thalictri</name>
    <dbReference type="NCBI Taxonomy" id="2527873"/>
    <lineage>
        <taxon>Bacteria</taxon>
        <taxon>Bacillati</taxon>
        <taxon>Bacillota</taxon>
        <taxon>Bacilli</taxon>
        <taxon>Bacillales</taxon>
        <taxon>Paenibacillaceae</taxon>
        <taxon>Paenibacillus</taxon>
    </lineage>
</organism>
<comment type="caution">
    <text evidence="2">The sequence shown here is derived from an EMBL/GenBank/DDBJ whole genome shotgun (WGS) entry which is preliminary data.</text>
</comment>
<feature type="domain" description="Copper amine oxidase-like N-terminal" evidence="1">
    <location>
        <begin position="310"/>
        <end position="408"/>
    </location>
</feature>
<dbReference type="OrthoDB" id="2029085at2"/>
<dbReference type="AlphaFoldDB" id="A0A4Q9DY69"/>
<gene>
    <name evidence="2" type="ORF">EYB31_06075</name>
</gene>
<reference evidence="2 3" key="1">
    <citation type="submission" date="2019-02" db="EMBL/GenBank/DDBJ databases">
        <title>Paenibacillus sp. nov., isolated from surface-sterilized tissue of Thalictrum simplex L.</title>
        <authorList>
            <person name="Tuo L."/>
        </authorList>
    </citation>
    <scope>NUCLEOTIDE SEQUENCE [LARGE SCALE GENOMIC DNA]</scope>
    <source>
        <strain evidence="2 3">N2SHLJ1</strain>
    </source>
</reference>
<dbReference type="InterPro" id="IPR012854">
    <property type="entry name" value="Cu_amine_oxidase-like_N"/>
</dbReference>
<sequence length="416" mass="44448">MSCRKLAVRPLLLVIVLYALFGGGERFAFAAQSADTGKDIAASEAAAPAQSGSGLFVSYMFASQRVERIKPYVAEMTRLTTEAGQLAQFGLATSDAAASMSERQRTSAERLKQAVESKEASYAQLSGYFSTMMKAGPGEGPEHASDPAAAAVDESAWMDELGRLWVQTVQPAAEAEALTKQAVQSAKLQQRFGLAGADGLAAAQATDLEAGLRLIEAKETFCRSLIDTYQQGNGKPIDIIHMTKAIQHLSAGSASLLQEWLAGWQDYAVKQGAGTPAPSAVLPSDTLPDGRKIESLSVTAVVYVPQPSISLPQPPVWAGGGEVYLPLRPYAESLGYTVEWDAAASVAGLRKGDGETGWLEPGGKFVMGGQALELASAPFAYQQVTYVPLSFFSQIMGVETYWNEELRQGIMMPYWK</sequence>
<name>A0A4Q9DY69_9BACL</name>